<dbReference type="PANTHER" id="PTHR47784">
    <property type="entry name" value="STEROL UPTAKE CONTROL PROTEIN 2"/>
    <property type="match status" value="1"/>
</dbReference>
<accession>A0A8K0TGV6</accession>
<proteinExistence type="predicted"/>
<dbReference type="GO" id="GO:0008270">
    <property type="term" value="F:zinc ion binding"/>
    <property type="evidence" value="ECO:0007669"/>
    <property type="project" value="InterPro"/>
</dbReference>
<feature type="domain" description="Zn(2)-C6 fungal-type" evidence="3">
    <location>
        <begin position="18"/>
        <end position="48"/>
    </location>
</feature>
<evidence type="ECO:0000259" key="3">
    <source>
        <dbReference type="PROSITE" id="PS50048"/>
    </source>
</evidence>
<evidence type="ECO:0000256" key="2">
    <source>
        <dbReference type="SAM" id="MobiDB-lite"/>
    </source>
</evidence>
<evidence type="ECO:0000313" key="5">
    <source>
        <dbReference type="Proteomes" id="UP000813385"/>
    </source>
</evidence>
<name>A0A8K0TGV6_9PEZI</name>
<reference evidence="4" key="1">
    <citation type="journal article" date="2021" name="Nat. Commun.">
        <title>Genetic determinants of endophytism in the Arabidopsis root mycobiome.</title>
        <authorList>
            <person name="Mesny F."/>
            <person name="Miyauchi S."/>
            <person name="Thiergart T."/>
            <person name="Pickel B."/>
            <person name="Atanasova L."/>
            <person name="Karlsson M."/>
            <person name="Huettel B."/>
            <person name="Barry K.W."/>
            <person name="Haridas S."/>
            <person name="Chen C."/>
            <person name="Bauer D."/>
            <person name="Andreopoulos W."/>
            <person name="Pangilinan J."/>
            <person name="LaButti K."/>
            <person name="Riley R."/>
            <person name="Lipzen A."/>
            <person name="Clum A."/>
            <person name="Drula E."/>
            <person name="Henrissat B."/>
            <person name="Kohler A."/>
            <person name="Grigoriev I.V."/>
            <person name="Martin F.M."/>
            <person name="Hacquard S."/>
        </authorList>
    </citation>
    <scope>NUCLEOTIDE SEQUENCE</scope>
    <source>
        <strain evidence="4">MPI-CAGE-AT-0016</strain>
    </source>
</reference>
<evidence type="ECO:0000313" key="4">
    <source>
        <dbReference type="EMBL" id="KAH7363172.1"/>
    </source>
</evidence>
<dbReference type="OrthoDB" id="5295362at2759"/>
<keyword evidence="1" id="KW-0539">Nucleus</keyword>
<dbReference type="Gene3D" id="4.10.240.10">
    <property type="entry name" value="Zn(2)-C6 fungal-type DNA-binding domain"/>
    <property type="match status" value="1"/>
</dbReference>
<gene>
    <name evidence="4" type="ORF">B0T11DRAFT_329174</name>
</gene>
<dbReference type="GO" id="GO:0001228">
    <property type="term" value="F:DNA-binding transcription activator activity, RNA polymerase II-specific"/>
    <property type="evidence" value="ECO:0007669"/>
    <property type="project" value="TreeGrafter"/>
</dbReference>
<dbReference type="SUPFAM" id="SSF57701">
    <property type="entry name" value="Zn2/Cys6 DNA-binding domain"/>
    <property type="match status" value="1"/>
</dbReference>
<dbReference type="Pfam" id="PF00172">
    <property type="entry name" value="Zn_clus"/>
    <property type="match status" value="1"/>
</dbReference>
<dbReference type="AlphaFoldDB" id="A0A8K0TGV6"/>
<dbReference type="PANTHER" id="PTHR47784:SF10">
    <property type="entry name" value="TRANSCRIPTION FACTOR, PUTATIVE (AFU_ORTHOLOGUE AFUA_6G14150)-RELATED"/>
    <property type="match status" value="1"/>
</dbReference>
<protein>
    <recommendedName>
        <fullName evidence="3">Zn(2)-C6 fungal-type domain-containing protein</fullName>
    </recommendedName>
</protein>
<dbReference type="InterPro" id="IPR053157">
    <property type="entry name" value="Sterol_Uptake_Regulator"/>
</dbReference>
<feature type="region of interest" description="Disordered" evidence="2">
    <location>
        <begin position="50"/>
        <end position="107"/>
    </location>
</feature>
<dbReference type="InterPro" id="IPR036864">
    <property type="entry name" value="Zn2-C6_fun-type_DNA-bd_sf"/>
</dbReference>
<keyword evidence="5" id="KW-1185">Reference proteome</keyword>
<comment type="caution">
    <text evidence="4">The sequence shown here is derived from an EMBL/GenBank/DDBJ whole genome shotgun (WGS) entry which is preliminary data.</text>
</comment>
<dbReference type="PROSITE" id="PS50048">
    <property type="entry name" value="ZN2_CY6_FUNGAL_2"/>
    <property type="match status" value="1"/>
</dbReference>
<dbReference type="Proteomes" id="UP000813385">
    <property type="component" value="Unassembled WGS sequence"/>
</dbReference>
<sequence>MEAPKVQRRKFHSKSRRGCLACKTRRIKCDEQGPPCANCVVRKSECTYPLAKGQAPPKKPLAPASGGISTKASSSSSSLKLPKLAAAPGSSRTVSSSTPSESPARSVALSRHSSPSLYLHASLSPSPAAFSTSSSSNISLELELMHQWSTHTWKSIHFMPGEEPFLQIDMPRLALRNAFLMDGLMATAAVDLAIATRPHDPAASTAYLCTAIERSNRASAAFREQLHDLNRDNLYILYYFSTMAAHFNFITPGLPMTSLQQADMFFTMMWGAINIGMFNFQWLLESPTTIAASFEYAKNYRMELFDMLDPETTEALSRMSSVIRAARLPAKGDGQGPLAIENFGYQMAVGQTKYSFAEGPEGHRRGNFLGAFAVAGPEFVEAIRNREHVALFITMYWAVLVHRTGLVDKDKAWWIGNKGAELIEEISGILAGSWLVKMNHVREGIAWTRLQVGLPPLDGCAWMYPFNGLASLDVTGLDMTSMTL</sequence>
<dbReference type="PROSITE" id="PS00463">
    <property type="entry name" value="ZN2_CY6_FUNGAL_1"/>
    <property type="match status" value="1"/>
</dbReference>
<dbReference type="SMART" id="SM00066">
    <property type="entry name" value="GAL4"/>
    <property type="match status" value="1"/>
</dbReference>
<organism evidence="4 5">
    <name type="scientific">Plectosphaerella cucumerina</name>
    <dbReference type="NCBI Taxonomy" id="40658"/>
    <lineage>
        <taxon>Eukaryota</taxon>
        <taxon>Fungi</taxon>
        <taxon>Dikarya</taxon>
        <taxon>Ascomycota</taxon>
        <taxon>Pezizomycotina</taxon>
        <taxon>Sordariomycetes</taxon>
        <taxon>Hypocreomycetidae</taxon>
        <taxon>Glomerellales</taxon>
        <taxon>Plectosphaerellaceae</taxon>
        <taxon>Plectosphaerella</taxon>
    </lineage>
</organism>
<evidence type="ECO:0000256" key="1">
    <source>
        <dbReference type="ARBA" id="ARBA00023242"/>
    </source>
</evidence>
<feature type="compositionally biased region" description="Low complexity" evidence="2">
    <location>
        <begin position="64"/>
        <end position="107"/>
    </location>
</feature>
<dbReference type="InterPro" id="IPR001138">
    <property type="entry name" value="Zn2Cys6_DnaBD"/>
</dbReference>
<dbReference type="EMBL" id="JAGPXD010000003">
    <property type="protein sequence ID" value="KAH7363172.1"/>
    <property type="molecule type" value="Genomic_DNA"/>
</dbReference>
<dbReference type="CDD" id="cd00067">
    <property type="entry name" value="GAL4"/>
    <property type="match status" value="1"/>
</dbReference>